<keyword evidence="1" id="KW-0677">Repeat</keyword>
<feature type="region of interest" description="Disordered" evidence="3">
    <location>
        <begin position="1017"/>
        <end position="1051"/>
    </location>
</feature>
<reference evidence="4" key="1">
    <citation type="submission" date="2021-02" db="EMBL/GenBank/DDBJ databases">
        <authorList>
            <person name="Nowell W R."/>
        </authorList>
    </citation>
    <scope>NUCLEOTIDE SEQUENCE</scope>
</reference>
<dbReference type="EMBL" id="CAJOBB010002045">
    <property type="protein sequence ID" value="CAF3932349.1"/>
    <property type="molecule type" value="Genomic_DNA"/>
</dbReference>
<accession>A0A819JDZ7</accession>
<evidence type="ECO:0008006" key="6">
    <source>
        <dbReference type="Google" id="ProtNLM"/>
    </source>
</evidence>
<sequence length="1089" mass="109167">MADRYLKYLSVKSIFIIVFLIDKILAQSICPTAVWALNGTTVAGSSTGTAGTTLIKLDTPVAVIVDNNSNFYVADSGNYRVLLFPSNSTIGKTIINGSSGTGLNQFMEIDEMHTDANGNIYILDGVLSRVTKWTPGSTSGILVAGGGPFIDYYDGHVDSMSGSVGMFIDPQALFIWIADTDNNRIVKWVNSTTALTVCGSYGTDSDQFFYPTGLFVDTAAGNTLYVVDCGNQRIQMWLPGATSGLTVAGITSYYGTRLDQLWYPSAIVVDSNQNMFIVDTSNSRILKWKVGASSGVNIAGTEPNGGTLSSQLNTPGSISFSSNGSLFVADTSNNRIQRFIISCPINISTTTAASVVTTTMPVSTSNCAMTIWALNATTIAGSPIGLSDLTSTLLTYPEGVWIGITIINGTAGTDLNQFNGMDGIKVDVSDNIYILDSYNSRITKWVPGASTGILVAGGNGLGTSLKALNSPSDFFVEPNTSYIWIADTSNNRIVKWMNTSIGLLVAGGTRGTKASQFDGPSGLFVDTSASNTLYVADTNNNRIQKWLYGASNGTTVVGQSRVAGSALNQLNSPAALVVDTSGSMYIVDMGNNRIVLWSLGSTSGRVIAGSDTSGVLPSQLYAPYNIRLDSTGALIVVDYGNNRIQRYPVLCSPNITASSATSIATTLQNTTMAVPLTTNSLTVSAILGNSTTVPSASTPIAGSITGSATGLVTASTAVPVTGTAAGSTTGLATNLAAGATTGSTTSLVTALAAGSTTASATVSATRPVTVSTAGPVTASTAGLVTGSTAGSATGSAAGSITGAAAGSTTGSASGSTIVSATASAAGATTGSATGSVTGTVAGSTTGSASSSATGPVTDFVTGSSAGTITGSATALAADTTTGSVTGSAAGATTGSITESFASSATRSVAGSVTGLATESATGSTTESVTGSATASASGSTTVSVTALAASSTTSTVLGPATSSAAGSITGSVAGSITESATDSTTESATGPVTRPVTGSVTGSAADLDAGSVTASTTVSMPAGVTPSTTGSISTMTMTSENSSPTNGMTQISSTMTSHFQLSSHSSAIRNLNSKLLVFLFCAIIILMSK</sequence>
<name>A0A819JDZ7_9BILA</name>
<dbReference type="AlphaFoldDB" id="A0A819JDZ7"/>
<feature type="compositionally biased region" description="Low complexity" evidence="3">
    <location>
        <begin position="976"/>
        <end position="989"/>
    </location>
</feature>
<gene>
    <name evidence="4" type="ORF">KXQ929_LOCUS24539</name>
</gene>
<feature type="compositionally biased region" description="Low complexity" evidence="3">
    <location>
        <begin position="1025"/>
        <end position="1039"/>
    </location>
</feature>
<feature type="region of interest" description="Disordered" evidence="3">
    <location>
        <begin position="976"/>
        <end position="1005"/>
    </location>
</feature>
<dbReference type="GO" id="GO:0008270">
    <property type="term" value="F:zinc ion binding"/>
    <property type="evidence" value="ECO:0007669"/>
    <property type="project" value="UniProtKB-KW"/>
</dbReference>
<evidence type="ECO:0000313" key="4">
    <source>
        <dbReference type="EMBL" id="CAF3932349.1"/>
    </source>
</evidence>
<evidence type="ECO:0000313" key="5">
    <source>
        <dbReference type="Proteomes" id="UP000663868"/>
    </source>
</evidence>
<dbReference type="InterPro" id="IPR001258">
    <property type="entry name" value="NHL_repeat"/>
</dbReference>
<evidence type="ECO:0000256" key="3">
    <source>
        <dbReference type="SAM" id="MobiDB-lite"/>
    </source>
</evidence>
<protein>
    <recommendedName>
        <fullName evidence="6">NHL repeat containing protein-like protein</fullName>
    </recommendedName>
</protein>
<dbReference type="Gene3D" id="2.120.10.30">
    <property type="entry name" value="TolB, C-terminal domain"/>
    <property type="match status" value="2"/>
</dbReference>
<dbReference type="Gene3D" id="2.40.10.500">
    <property type="match status" value="3"/>
</dbReference>
<dbReference type="PANTHER" id="PTHR24104">
    <property type="entry name" value="E3 UBIQUITIN-PROTEIN LIGASE NHLRC1-RELATED"/>
    <property type="match status" value="1"/>
</dbReference>
<feature type="repeat" description="NHL" evidence="2">
    <location>
        <begin position="508"/>
        <end position="549"/>
    </location>
</feature>
<dbReference type="Proteomes" id="UP000663868">
    <property type="component" value="Unassembled WGS sequence"/>
</dbReference>
<dbReference type="InterPro" id="IPR050952">
    <property type="entry name" value="TRIM-NHL_E3_ligases"/>
</dbReference>
<evidence type="ECO:0000256" key="2">
    <source>
        <dbReference type="PROSITE-ProRule" id="PRU00504"/>
    </source>
</evidence>
<feature type="repeat" description="NHL" evidence="2">
    <location>
        <begin position="44"/>
        <end position="87"/>
    </location>
</feature>
<organism evidence="4 5">
    <name type="scientific">Adineta steineri</name>
    <dbReference type="NCBI Taxonomy" id="433720"/>
    <lineage>
        <taxon>Eukaryota</taxon>
        <taxon>Metazoa</taxon>
        <taxon>Spiralia</taxon>
        <taxon>Gnathifera</taxon>
        <taxon>Rotifera</taxon>
        <taxon>Eurotatoria</taxon>
        <taxon>Bdelloidea</taxon>
        <taxon>Adinetida</taxon>
        <taxon>Adinetidae</taxon>
        <taxon>Adineta</taxon>
    </lineage>
</organism>
<evidence type="ECO:0000256" key="1">
    <source>
        <dbReference type="ARBA" id="ARBA00022737"/>
    </source>
</evidence>
<dbReference type="InterPro" id="IPR011042">
    <property type="entry name" value="6-blade_b-propeller_TolB-like"/>
</dbReference>
<dbReference type="PROSITE" id="PS51125">
    <property type="entry name" value="NHL"/>
    <property type="match status" value="2"/>
</dbReference>
<comment type="caution">
    <text evidence="4">The sequence shown here is derived from an EMBL/GenBank/DDBJ whole genome shotgun (WGS) entry which is preliminary data.</text>
</comment>
<dbReference type="Pfam" id="PF01436">
    <property type="entry name" value="NHL"/>
    <property type="match status" value="1"/>
</dbReference>
<dbReference type="CDD" id="cd05819">
    <property type="entry name" value="NHL"/>
    <property type="match status" value="2"/>
</dbReference>
<dbReference type="SUPFAM" id="SSF101898">
    <property type="entry name" value="NHL repeat"/>
    <property type="match status" value="2"/>
</dbReference>
<feature type="region of interest" description="Disordered" evidence="3">
    <location>
        <begin position="916"/>
        <end position="936"/>
    </location>
</feature>
<dbReference type="PANTHER" id="PTHR24104:SF25">
    <property type="entry name" value="PROTEIN LIN-41"/>
    <property type="match status" value="1"/>
</dbReference>
<proteinExistence type="predicted"/>
<feature type="compositionally biased region" description="Polar residues" evidence="3">
    <location>
        <begin position="1040"/>
        <end position="1051"/>
    </location>
</feature>